<gene>
    <name evidence="1" type="ORF">PEVE_00014059</name>
</gene>
<dbReference type="Proteomes" id="UP001159427">
    <property type="component" value="Unassembled WGS sequence"/>
</dbReference>
<accession>A0ABN8M126</accession>
<evidence type="ECO:0000313" key="2">
    <source>
        <dbReference type="Proteomes" id="UP001159427"/>
    </source>
</evidence>
<keyword evidence="2" id="KW-1185">Reference proteome</keyword>
<dbReference type="EMBL" id="CALNXI010000205">
    <property type="protein sequence ID" value="CAH3022082.1"/>
    <property type="molecule type" value="Genomic_DNA"/>
</dbReference>
<sequence length="152" mass="17540">MPTKRLKTRLNRKCGGSRRQVQAHFDGLRKMRPINADNSRELEIFADKVERTVVSLKESKKFADLEGGTSYAIVLGKRPQALYLASTTDGLKRGEVWMLLTSCVTRFLRRLSTRCKHQILSMFLPVLEMHKGRAQESLLLIRYRRRDTCSSL</sequence>
<reference evidence="1 2" key="1">
    <citation type="submission" date="2022-05" db="EMBL/GenBank/DDBJ databases">
        <authorList>
            <consortium name="Genoscope - CEA"/>
            <person name="William W."/>
        </authorList>
    </citation>
    <scope>NUCLEOTIDE SEQUENCE [LARGE SCALE GENOMIC DNA]</scope>
</reference>
<comment type="caution">
    <text evidence="1">The sequence shown here is derived from an EMBL/GenBank/DDBJ whole genome shotgun (WGS) entry which is preliminary data.</text>
</comment>
<evidence type="ECO:0000313" key="1">
    <source>
        <dbReference type="EMBL" id="CAH3022082.1"/>
    </source>
</evidence>
<name>A0ABN8M126_9CNID</name>
<proteinExistence type="predicted"/>
<organism evidence="1 2">
    <name type="scientific">Porites evermanni</name>
    <dbReference type="NCBI Taxonomy" id="104178"/>
    <lineage>
        <taxon>Eukaryota</taxon>
        <taxon>Metazoa</taxon>
        <taxon>Cnidaria</taxon>
        <taxon>Anthozoa</taxon>
        <taxon>Hexacorallia</taxon>
        <taxon>Scleractinia</taxon>
        <taxon>Fungiina</taxon>
        <taxon>Poritidae</taxon>
        <taxon>Porites</taxon>
    </lineage>
</organism>
<protein>
    <submittedName>
        <fullName evidence="1">Uncharacterized protein</fullName>
    </submittedName>
</protein>